<protein>
    <submittedName>
        <fullName evidence="1">Uncharacterized protein</fullName>
    </submittedName>
</protein>
<gene>
    <name evidence="1" type="ORF">EVA_02330</name>
</gene>
<dbReference type="AlphaFoldDB" id="J9H1G1"/>
<sequence length="54" mass="6293">MAAIVQVEFEMGDLVAPHDHCRTHLPREQIIIFWEIFGYVFFCCQIEGCPFTFG</sequence>
<dbReference type="EMBL" id="AMCI01000364">
    <property type="protein sequence ID" value="EJX09558.1"/>
    <property type="molecule type" value="Genomic_DNA"/>
</dbReference>
<comment type="caution">
    <text evidence="1">The sequence shown here is derived from an EMBL/GenBank/DDBJ whole genome shotgun (WGS) entry which is preliminary data.</text>
</comment>
<name>J9H1G1_9ZZZZ</name>
<proteinExistence type="predicted"/>
<organism evidence="1">
    <name type="scientific">gut metagenome</name>
    <dbReference type="NCBI Taxonomy" id="749906"/>
    <lineage>
        <taxon>unclassified sequences</taxon>
        <taxon>metagenomes</taxon>
        <taxon>organismal metagenomes</taxon>
    </lineage>
</organism>
<evidence type="ECO:0000313" key="1">
    <source>
        <dbReference type="EMBL" id="EJX09558.1"/>
    </source>
</evidence>
<accession>J9H1G1</accession>
<reference evidence="1" key="1">
    <citation type="journal article" date="2012" name="PLoS ONE">
        <title>Gene sets for utilization of primary and secondary nutrition supplies in the distal gut of endangered iberian lynx.</title>
        <authorList>
            <person name="Alcaide M."/>
            <person name="Messina E."/>
            <person name="Richter M."/>
            <person name="Bargiela R."/>
            <person name="Peplies J."/>
            <person name="Huws S.A."/>
            <person name="Newbold C.J."/>
            <person name="Golyshin P.N."/>
            <person name="Simon M.A."/>
            <person name="Lopez G."/>
            <person name="Yakimov M.M."/>
            <person name="Ferrer M."/>
        </authorList>
    </citation>
    <scope>NUCLEOTIDE SEQUENCE</scope>
</reference>